<proteinExistence type="predicted"/>
<evidence type="ECO:0000313" key="2">
    <source>
        <dbReference type="Proteomes" id="UP000002640"/>
    </source>
</evidence>
<reference evidence="1 2" key="1">
    <citation type="journal article" date="2006" name="Science">
        <title>Phytophthora genome sequences uncover evolutionary origins and mechanisms of pathogenesis.</title>
        <authorList>
            <person name="Tyler B.M."/>
            <person name="Tripathy S."/>
            <person name="Zhang X."/>
            <person name="Dehal P."/>
            <person name="Jiang R.H."/>
            <person name="Aerts A."/>
            <person name="Arredondo F.D."/>
            <person name="Baxter L."/>
            <person name="Bensasson D."/>
            <person name="Beynon J.L."/>
            <person name="Chapman J."/>
            <person name="Damasceno C.M."/>
            <person name="Dorrance A.E."/>
            <person name="Dou D."/>
            <person name="Dickerman A.W."/>
            <person name="Dubchak I.L."/>
            <person name="Garbelotto M."/>
            <person name="Gijzen M."/>
            <person name="Gordon S.G."/>
            <person name="Govers F."/>
            <person name="Grunwald N.J."/>
            <person name="Huang W."/>
            <person name="Ivors K.L."/>
            <person name="Jones R.W."/>
            <person name="Kamoun S."/>
            <person name="Krampis K."/>
            <person name="Lamour K.H."/>
            <person name="Lee M.K."/>
            <person name="McDonald W.H."/>
            <person name="Medina M."/>
            <person name="Meijer H.J."/>
            <person name="Nordberg E.K."/>
            <person name="Maclean D.J."/>
            <person name="Ospina-Giraldo M.D."/>
            <person name="Morris P.F."/>
            <person name="Phuntumart V."/>
            <person name="Putnam N.H."/>
            <person name="Rash S."/>
            <person name="Rose J.K."/>
            <person name="Sakihama Y."/>
            <person name="Salamov A.A."/>
            <person name="Savidor A."/>
            <person name="Scheuring C.F."/>
            <person name="Smith B.M."/>
            <person name="Sobral B.W."/>
            <person name="Terry A."/>
            <person name="Torto-Alalibo T.A."/>
            <person name="Win J."/>
            <person name="Xu Z."/>
            <person name="Zhang H."/>
            <person name="Grigoriev I.V."/>
            <person name="Rokhsar D.S."/>
            <person name="Boore J.L."/>
        </authorList>
    </citation>
    <scope>NUCLEOTIDE SEQUENCE [LARGE SCALE GENOMIC DNA]</scope>
    <source>
        <strain evidence="1 2">P6497</strain>
    </source>
</reference>
<dbReference type="Proteomes" id="UP000002640">
    <property type="component" value="Unassembled WGS sequence"/>
</dbReference>
<dbReference type="KEGG" id="psoj:PHYSODRAFT_296617"/>
<dbReference type="InParanoid" id="G4YZA9"/>
<keyword evidence="2" id="KW-1185">Reference proteome</keyword>
<sequence>MAIWMPSAEATHSTSQEFVHSLAIDPRYGGALKAYQEVAYRLKDDPKVRELADILRDIPTHERSTPFPVLESSSGTGKTQMAFNLQAADLEIWGRKTCTQPTKNDRGLSDYA</sequence>
<gene>
    <name evidence="1" type="ORF">PHYSODRAFT_296617</name>
</gene>
<organism evidence="1 2">
    <name type="scientific">Phytophthora sojae (strain P6497)</name>
    <name type="common">Soybean stem and root rot agent</name>
    <name type="synonym">Phytophthora megasperma f. sp. glycines</name>
    <dbReference type="NCBI Taxonomy" id="1094619"/>
    <lineage>
        <taxon>Eukaryota</taxon>
        <taxon>Sar</taxon>
        <taxon>Stramenopiles</taxon>
        <taxon>Oomycota</taxon>
        <taxon>Peronosporomycetes</taxon>
        <taxon>Peronosporales</taxon>
        <taxon>Peronosporaceae</taxon>
        <taxon>Phytophthora</taxon>
    </lineage>
</organism>
<evidence type="ECO:0000313" key="1">
    <source>
        <dbReference type="EMBL" id="EGZ24584.1"/>
    </source>
</evidence>
<protein>
    <submittedName>
        <fullName evidence="1">Uncharacterized protein</fullName>
    </submittedName>
</protein>
<dbReference type="GeneID" id="20641396"/>
<dbReference type="EMBL" id="JH159152">
    <property type="protein sequence ID" value="EGZ24584.1"/>
    <property type="molecule type" value="Genomic_DNA"/>
</dbReference>
<dbReference type="RefSeq" id="XP_009519872.1">
    <property type="nucleotide sequence ID" value="XM_009521577.1"/>
</dbReference>
<accession>G4YZA9</accession>
<name>G4YZA9_PHYSP</name>
<dbReference type="AlphaFoldDB" id="G4YZA9"/>